<protein>
    <submittedName>
        <fullName evidence="2">Uncharacterized protein</fullName>
    </submittedName>
</protein>
<dbReference type="EMBL" id="JARTCD010000008">
    <property type="protein sequence ID" value="KAJ8661452.1"/>
    <property type="molecule type" value="Genomic_DNA"/>
</dbReference>
<gene>
    <name evidence="2" type="ORF">O0I10_002718</name>
</gene>
<evidence type="ECO:0000313" key="2">
    <source>
        <dbReference type="EMBL" id="KAJ8661452.1"/>
    </source>
</evidence>
<feature type="compositionally biased region" description="Polar residues" evidence="1">
    <location>
        <begin position="90"/>
        <end position="102"/>
    </location>
</feature>
<accession>A0AAD7V9F1</accession>
<proteinExistence type="predicted"/>
<reference evidence="2 3" key="1">
    <citation type="submission" date="2023-03" db="EMBL/GenBank/DDBJ databases">
        <title>Genome sequence of Lichtheimia ornata CBS 291.66.</title>
        <authorList>
            <person name="Mohabir J.T."/>
            <person name="Shea T.P."/>
            <person name="Kurbessoian T."/>
            <person name="Berby B."/>
            <person name="Fontaine J."/>
            <person name="Livny J."/>
            <person name="Gnirke A."/>
            <person name="Stajich J.E."/>
            <person name="Cuomo C.A."/>
        </authorList>
    </citation>
    <scope>NUCLEOTIDE SEQUENCE [LARGE SCALE GENOMIC DNA]</scope>
    <source>
        <strain evidence="2">CBS 291.66</strain>
    </source>
</reference>
<name>A0AAD7V9F1_9FUNG</name>
<feature type="compositionally biased region" description="Basic and acidic residues" evidence="1">
    <location>
        <begin position="59"/>
        <end position="69"/>
    </location>
</feature>
<feature type="region of interest" description="Disordered" evidence="1">
    <location>
        <begin position="28"/>
        <end position="102"/>
    </location>
</feature>
<evidence type="ECO:0000313" key="3">
    <source>
        <dbReference type="Proteomes" id="UP001234581"/>
    </source>
</evidence>
<dbReference type="GeneID" id="83210134"/>
<sequence>MPPVLQNDASPFYMNSIMKRFGHHLSTDQTQHLTGRMAASLHSAPEGSSCSLPRSINDGNKDQEKKELSNYHPLHQAPINNASSSSSSSVNHPTQQQASKKQ</sequence>
<comment type="caution">
    <text evidence="2">The sequence shown here is derived from an EMBL/GenBank/DDBJ whole genome shotgun (WGS) entry which is preliminary data.</text>
</comment>
<dbReference type="AlphaFoldDB" id="A0AAD7V9F1"/>
<keyword evidence="3" id="KW-1185">Reference proteome</keyword>
<feature type="compositionally biased region" description="Polar residues" evidence="1">
    <location>
        <begin position="46"/>
        <end position="58"/>
    </location>
</feature>
<dbReference type="Proteomes" id="UP001234581">
    <property type="component" value="Unassembled WGS sequence"/>
</dbReference>
<evidence type="ECO:0000256" key="1">
    <source>
        <dbReference type="SAM" id="MobiDB-lite"/>
    </source>
</evidence>
<organism evidence="2 3">
    <name type="scientific">Lichtheimia ornata</name>
    <dbReference type="NCBI Taxonomy" id="688661"/>
    <lineage>
        <taxon>Eukaryota</taxon>
        <taxon>Fungi</taxon>
        <taxon>Fungi incertae sedis</taxon>
        <taxon>Mucoromycota</taxon>
        <taxon>Mucoromycotina</taxon>
        <taxon>Mucoromycetes</taxon>
        <taxon>Mucorales</taxon>
        <taxon>Lichtheimiaceae</taxon>
        <taxon>Lichtheimia</taxon>
    </lineage>
</organism>
<dbReference type="RefSeq" id="XP_058346365.1">
    <property type="nucleotide sequence ID" value="XM_058482798.1"/>
</dbReference>